<evidence type="ECO:0000256" key="1">
    <source>
        <dbReference type="SAM" id="Coils"/>
    </source>
</evidence>
<gene>
    <name evidence="3" type="ORF">MYSEV_103</name>
</gene>
<dbReference type="KEGG" id="vg:15613725"/>
<dbReference type="GeneID" id="15613725"/>
<keyword evidence="2" id="KW-1133">Transmembrane helix</keyword>
<dbReference type="OrthoDB" id="22960at10239"/>
<keyword evidence="2" id="KW-0812">Transmembrane</keyword>
<accession>A0A916KQG0</accession>
<dbReference type="Proteomes" id="UP000792671">
    <property type="component" value="Genome"/>
</dbReference>
<sequence>MSLYITSIIFIIIIVSMILFLTYYLLEINNKEDNTLNAFDDEYLSNLRFIPEQIFDYNVGNYNDLLQQLEELRIRYQTLNNTYNQLISERDVYLTLIEDQNDNIMNLRNEINRLKTEIGNNANNLFL</sequence>
<organism evidence="3 4">
    <name type="scientific">Mythimna separata entomopoxvirus 'L'</name>
    <dbReference type="NCBI Taxonomy" id="1293572"/>
    <lineage>
        <taxon>Viruses</taxon>
        <taxon>Varidnaviria</taxon>
        <taxon>Bamfordvirae</taxon>
        <taxon>Nucleocytoviricota</taxon>
        <taxon>Pokkesviricetes</taxon>
        <taxon>Chitovirales</taxon>
        <taxon>Poxviridae</taxon>
        <taxon>Entomopoxvirinae</taxon>
        <taxon>Betaentomopoxvirus</taxon>
        <taxon>Betaentomopoxvirus mseparata</taxon>
        <taxon>Mythimna separata entomopoxvirus</taxon>
    </lineage>
</organism>
<evidence type="ECO:0000313" key="3">
    <source>
        <dbReference type="EMBL" id="CCU56301.1"/>
    </source>
</evidence>
<reference evidence="3 4" key="1">
    <citation type="journal article" date="2013" name="J. Virol.">
        <title>New Insights into the Evolution of Entomopoxvirinae from the Complete Genome Sequences of Four Entomopoxviruses Infecting Adoxophyes honmai, Choristoneura biennis, Choristoneura rosaceana, and Mythimna separata.</title>
        <authorList>
            <person name="Theze J."/>
            <person name="Takatsuka J."/>
            <person name="Li Z."/>
            <person name="Gallais J."/>
            <person name="Doucet D."/>
            <person name="Arif B."/>
            <person name="Nakai M."/>
            <person name="Herniou E.A."/>
        </authorList>
    </citation>
    <scope>NUCLEOTIDE SEQUENCE [LARGE SCALE GENOMIC DNA]</scope>
</reference>
<dbReference type="RefSeq" id="YP_008003620.1">
    <property type="nucleotide sequence ID" value="NC_021246.1"/>
</dbReference>
<keyword evidence="2" id="KW-0472">Membrane</keyword>
<feature type="transmembrane region" description="Helical" evidence="2">
    <location>
        <begin position="6"/>
        <end position="26"/>
    </location>
</feature>
<name>A0A916KQG0_9POXV</name>
<evidence type="ECO:0000313" key="4">
    <source>
        <dbReference type="Proteomes" id="UP000792671"/>
    </source>
</evidence>
<keyword evidence="4" id="KW-1185">Reference proteome</keyword>
<keyword evidence="1" id="KW-0175">Coiled coil</keyword>
<proteinExistence type="predicted"/>
<feature type="coiled-coil region" evidence="1">
    <location>
        <begin position="62"/>
        <end position="124"/>
    </location>
</feature>
<dbReference type="EMBL" id="HF679134">
    <property type="protein sequence ID" value="CCU56301.1"/>
    <property type="molecule type" value="Genomic_DNA"/>
</dbReference>
<evidence type="ECO:0000256" key="2">
    <source>
        <dbReference type="SAM" id="Phobius"/>
    </source>
</evidence>
<protein>
    <submittedName>
        <fullName evidence="3">Uncharacterized protein</fullName>
    </submittedName>
</protein>